<keyword evidence="1" id="KW-0812">Transmembrane</keyword>
<evidence type="ECO:0000313" key="3">
    <source>
        <dbReference type="Proteomes" id="UP000027222"/>
    </source>
</evidence>
<accession>A0A067SVV1</accession>
<reference evidence="3" key="1">
    <citation type="journal article" date="2014" name="Proc. Natl. Acad. Sci. U.S.A.">
        <title>Extensive sampling of basidiomycete genomes demonstrates inadequacy of the white-rot/brown-rot paradigm for wood decay fungi.</title>
        <authorList>
            <person name="Riley R."/>
            <person name="Salamov A.A."/>
            <person name="Brown D.W."/>
            <person name="Nagy L.G."/>
            <person name="Floudas D."/>
            <person name="Held B.W."/>
            <person name="Levasseur A."/>
            <person name="Lombard V."/>
            <person name="Morin E."/>
            <person name="Otillar R."/>
            <person name="Lindquist E.A."/>
            <person name="Sun H."/>
            <person name="LaButti K.M."/>
            <person name="Schmutz J."/>
            <person name="Jabbour D."/>
            <person name="Luo H."/>
            <person name="Baker S.E."/>
            <person name="Pisabarro A.G."/>
            <person name="Walton J.D."/>
            <person name="Blanchette R.A."/>
            <person name="Henrissat B."/>
            <person name="Martin F."/>
            <person name="Cullen D."/>
            <person name="Hibbett D.S."/>
            <person name="Grigoriev I.V."/>
        </authorList>
    </citation>
    <scope>NUCLEOTIDE SEQUENCE [LARGE SCALE GENOMIC DNA]</scope>
    <source>
        <strain evidence="3">CBS 339.88</strain>
    </source>
</reference>
<dbReference type="Proteomes" id="UP000027222">
    <property type="component" value="Unassembled WGS sequence"/>
</dbReference>
<dbReference type="EMBL" id="KL142391">
    <property type="protein sequence ID" value="KDR71829.1"/>
    <property type="molecule type" value="Genomic_DNA"/>
</dbReference>
<name>A0A067SVV1_GALM3</name>
<protein>
    <submittedName>
        <fullName evidence="2">Uncharacterized protein</fullName>
    </submittedName>
</protein>
<keyword evidence="1" id="KW-1133">Transmembrane helix</keyword>
<proteinExistence type="predicted"/>
<dbReference type="HOGENOM" id="CLU_2960929_0_0_1"/>
<dbReference type="AlphaFoldDB" id="A0A067SVV1"/>
<evidence type="ECO:0000313" key="2">
    <source>
        <dbReference type="EMBL" id="KDR71829.1"/>
    </source>
</evidence>
<evidence type="ECO:0000256" key="1">
    <source>
        <dbReference type="SAM" id="Phobius"/>
    </source>
</evidence>
<feature type="transmembrane region" description="Helical" evidence="1">
    <location>
        <begin position="25"/>
        <end position="47"/>
    </location>
</feature>
<sequence>MESTHVAGITHLLEESPMSRKGTRLLSYILFHQAVPLDFFGLSFLFLDFLGPFPFANFA</sequence>
<keyword evidence="3" id="KW-1185">Reference proteome</keyword>
<gene>
    <name evidence="2" type="ORF">GALMADRAFT_253600</name>
</gene>
<keyword evidence="1" id="KW-0472">Membrane</keyword>
<organism evidence="2 3">
    <name type="scientific">Galerina marginata (strain CBS 339.88)</name>
    <dbReference type="NCBI Taxonomy" id="685588"/>
    <lineage>
        <taxon>Eukaryota</taxon>
        <taxon>Fungi</taxon>
        <taxon>Dikarya</taxon>
        <taxon>Basidiomycota</taxon>
        <taxon>Agaricomycotina</taxon>
        <taxon>Agaricomycetes</taxon>
        <taxon>Agaricomycetidae</taxon>
        <taxon>Agaricales</taxon>
        <taxon>Agaricineae</taxon>
        <taxon>Strophariaceae</taxon>
        <taxon>Galerina</taxon>
    </lineage>
</organism>